<dbReference type="PANTHER" id="PTHR43133">
    <property type="entry name" value="RNA POLYMERASE ECF-TYPE SIGMA FACTO"/>
    <property type="match status" value="1"/>
</dbReference>
<evidence type="ECO:0000256" key="6">
    <source>
        <dbReference type="SAM" id="MobiDB-lite"/>
    </source>
</evidence>
<keyword evidence="2" id="KW-0805">Transcription regulation</keyword>
<dbReference type="SUPFAM" id="SSF88946">
    <property type="entry name" value="Sigma2 domain of RNA polymerase sigma factors"/>
    <property type="match status" value="1"/>
</dbReference>
<dbReference type="Pfam" id="PF04542">
    <property type="entry name" value="Sigma70_r2"/>
    <property type="match status" value="1"/>
</dbReference>
<evidence type="ECO:0000256" key="4">
    <source>
        <dbReference type="ARBA" id="ARBA00023125"/>
    </source>
</evidence>
<name>A0ABS6YXB9_9ACTN</name>
<dbReference type="Proteomes" id="UP001197114">
    <property type="component" value="Unassembled WGS sequence"/>
</dbReference>
<keyword evidence="4" id="KW-0238">DNA-binding</keyword>
<accession>A0ABS6YXB9</accession>
<dbReference type="InterPro" id="IPR013325">
    <property type="entry name" value="RNA_pol_sigma_r2"/>
</dbReference>
<sequence>MHELVDECLGGNQESWNRIVDRYTPLIWAIARGHRLSTADCQDVSQTTWMRVIQHLGKLRDPEKLAHWISVSARRESLKHIQKSGRSTPIEDPEVFDRPQPSSNQPEETALDRETRDEVLLAYCSLSPKCQALLGLLVAEPPMSYDEVSATLGLARGSIGPMRGRCLKHLQRALECEEGRSEQARELFDSIKKMGLRTFAEENGAELGSATRGSRVPSC</sequence>
<evidence type="ECO:0000256" key="1">
    <source>
        <dbReference type="ARBA" id="ARBA00010641"/>
    </source>
</evidence>
<dbReference type="Gene3D" id="1.10.10.10">
    <property type="entry name" value="Winged helix-like DNA-binding domain superfamily/Winged helix DNA-binding domain"/>
    <property type="match status" value="1"/>
</dbReference>
<comment type="caution">
    <text evidence="8">The sequence shown here is derived from an EMBL/GenBank/DDBJ whole genome shotgun (WGS) entry which is preliminary data.</text>
</comment>
<proteinExistence type="inferred from homology"/>
<dbReference type="EMBL" id="WMBF01000745">
    <property type="protein sequence ID" value="MBW5426098.1"/>
    <property type="molecule type" value="Genomic_DNA"/>
</dbReference>
<keyword evidence="3" id="KW-0731">Sigma factor</keyword>
<evidence type="ECO:0000256" key="5">
    <source>
        <dbReference type="ARBA" id="ARBA00023163"/>
    </source>
</evidence>
<feature type="region of interest" description="Disordered" evidence="6">
    <location>
        <begin position="80"/>
        <end position="113"/>
    </location>
</feature>
<dbReference type="SUPFAM" id="SSF88659">
    <property type="entry name" value="Sigma3 and sigma4 domains of RNA polymerase sigma factors"/>
    <property type="match status" value="1"/>
</dbReference>
<evidence type="ECO:0000256" key="2">
    <source>
        <dbReference type="ARBA" id="ARBA00023015"/>
    </source>
</evidence>
<dbReference type="InterPro" id="IPR013324">
    <property type="entry name" value="RNA_pol_sigma_r3/r4-like"/>
</dbReference>
<organism evidence="8 9">
    <name type="scientific">Streptomyces anatolicus</name>
    <dbReference type="NCBI Taxonomy" id="2675858"/>
    <lineage>
        <taxon>Bacteria</taxon>
        <taxon>Bacillati</taxon>
        <taxon>Actinomycetota</taxon>
        <taxon>Actinomycetes</taxon>
        <taxon>Kitasatosporales</taxon>
        <taxon>Streptomycetaceae</taxon>
        <taxon>Streptomyces</taxon>
    </lineage>
</organism>
<protein>
    <submittedName>
        <fullName evidence="8">Sigma-70 family RNA polymerase sigma factor</fullName>
    </submittedName>
</protein>
<reference evidence="8 9" key="1">
    <citation type="submission" date="2019-11" db="EMBL/GenBank/DDBJ databases">
        <authorList>
            <person name="Ay H."/>
        </authorList>
    </citation>
    <scope>NUCLEOTIDE SEQUENCE [LARGE SCALE GENOMIC DNA]</scope>
    <source>
        <strain evidence="8 9">BG9H</strain>
    </source>
</reference>
<dbReference type="Gene3D" id="1.10.1740.10">
    <property type="match status" value="1"/>
</dbReference>
<evidence type="ECO:0000313" key="9">
    <source>
        <dbReference type="Proteomes" id="UP001197114"/>
    </source>
</evidence>
<gene>
    <name evidence="8" type="ORF">GKQ77_31835</name>
</gene>
<dbReference type="InterPro" id="IPR014284">
    <property type="entry name" value="RNA_pol_sigma-70_dom"/>
</dbReference>
<dbReference type="PANTHER" id="PTHR43133:SF8">
    <property type="entry name" value="RNA POLYMERASE SIGMA FACTOR HI_1459-RELATED"/>
    <property type="match status" value="1"/>
</dbReference>
<dbReference type="InterPro" id="IPR007627">
    <property type="entry name" value="RNA_pol_sigma70_r2"/>
</dbReference>
<dbReference type="InterPro" id="IPR039425">
    <property type="entry name" value="RNA_pol_sigma-70-like"/>
</dbReference>
<dbReference type="NCBIfam" id="TIGR02937">
    <property type="entry name" value="sigma70-ECF"/>
    <property type="match status" value="1"/>
</dbReference>
<evidence type="ECO:0000259" key="7">
    <source>
        <dbReference type="Pfam" id="PF04542"/>
    </source>
</evidence>
<keyword evidence="9" id="KW-1185">Reference proteome</keyword>
<feature type="domain" description="RNA polymerase sigma-70 region 2" evidence="7">
    <location>
        <begin position="20"/>
        <end position="86"/>
    </location>
</feature>
<comment type="similarity">
    <text evidence="1">Belongs to the sigma-70 factor family. ECF subfamily.</text>
</comment>
<keyword evidence="5" id="KW-0804">Transcription</keyword>
<evidence type="ECO:0000313" key="8">
    <source>
        <dbReference type="EMBL" id="MBW5426098.1"/>
    </source>
</evidence>
<evidence type="ECO:0000256" key="3">
    <source>
        <dbReference type="ARBA" id="ARBA00023082"/>
    </source>
</evidence>
<dbReference type="InterPro" id="IPR036388">
    <property type="entry name" value="WH-like_DNA-bd_sf"/>
</dbReference>